<evidence type="ECO:0000313" key="4">
    <source>
        <dbReference type="Proteomes" id="UP000231292"/>
    </source>
</evidence>
<dbReference type="AlphaFoldDB" id="A0A2G9YK39"/>
<accession>A0A2G9YK39</accession>
<dbReference type="Gene3D" id="2.30.30.90">
    <property type="match status" value="1"/>
</dbReference>
<dbReference type="InterPro" id="IPR007167">
    <property type="entry name" value="Fe-transptr_FeoA-like"/>
</dbReference>
<feature type="domain" description="Ferrous iron transporter FeoA-like" evidence="2">
    <location>
        <begin position="7"/>
        <end position="79"/>
    </location>
</feature>
<protein>
    <submittedName>
        <fullName evidence="3">Ferrous iron transport protein A</fullName>
    </submittedName>
</protein>
<dbReference type="PANTHER" id="PTHR43151:SF1">
    <property type="entry name" value="SSR2333 PROTEIN"/>
    <property type="match status" value="1"/>
</dbReference>
<evidence type="ECO:0000313" key="3">
    <source>
        <dbReference type="EMBL" id="PIP19599.1"/>
    </source>
</evidence>
<name>A0A2G9YK39_9BACT</name>
<dbReference type="Pfam" id="PF04023">
    <property type="entry name" value="FeoA"/>
    <property type="match status" value="1"/>
</dbReference>
<dbReference type="InterPro" id="IPR008988">
    <property type="entry name" value="Transcriptional_repressor_C"/>
</dbReference>
<evidence type="ECO:0000256" key="1">
    <source>
        <dbReference type="ARBA" id="ARBA00023004"/>
    </source>
</evidence>
<dbReference type="InterPro" id="IPR038157">
    <property type="entry name" value="FeoA_core_dom"/>
</dbReference>
<gene>
    <name evidence="3" type="ORF">COX41_02060</name>
</gene>
<dbReference type="EMBL" id="PCRK01000040">
    <property type="protein sequence ID" value="PIP19599.1"/>
    <property type="molecule type" value="Genomic_DNA"/>
</dbReference>
<evidence type="ECO:0000259" key="2">
    <source>
        <dbReference type="SMART" id="SM00899"/>
    </source>
</evidence>
<dbReference type="PANTHER" id="PTHR43151">
    <property type="entry name" value="FEOA FAMILY PROTEIN"/>
    <property type="match status" value="1"/>
</dbReference>
<dbReference type="SUPFAM" id="SSF50037">
    <property type="entry name" value="C-terminal domain of transcriptional repressors"/>
    <property type="match status" value="1"/>
</dbReference>
<dbReference type="Proteomes" id="UP000231292">
    <property type="component" value="Unassembled WGS sequence"/>
</dbReference>
<organism evidence="3 4">
    <name type="scientific">Candidatus Sherwoodlollariibacterium unditelluris</name>
    <dbReference type="NCBI Taxonomy" id="1974757"/>
    <lineage>
        <taxon>Bacteria</taxon>
        <taxon>Pseudomonadati</taxon>
        <taxon>Candidatus Omnitrophota</taxon>
        <taxon>Candidatus Sherwoodlollariibacterium</taxon>
    </lineage>
</organism>
<proteinExistence type="predicted"/>
<reference evidence="3 4" key="1">
    <citation type="submission" date="2017-09" db="EMBL/GenBank/DDBJ databases">
        <title>Depth-based differentiation of microbial function through sediment-hosted aquifers and enrichment of novel symbionts in the deep terrestrial subsurface.</title>
        <authorList>
            <person name="Probst A.J."/>
            <person name="Ladd B."/>
            <person name="Jarett J.K."/>
            <person name="Geller-Mcgrath D.E."/>
            <person name="Sieber C.M."/>
            <person name="Emerson J.B."/>
            <person name="Anantharaman K."/>
            <person name="Thomas B.C."/>
            <person name="Malmstrom R."/>
            <person name="Stieglmeier M."/>
            <person name="Klingl A."/>
            <person name="Woyke T."/>
            <person name="Ryan C.M."/>
            <person name="Banfield J.F."/>
        </authorList>
    </citation>
    <scope>NUCLEOTIDE SEQUENCE [LARGE SCALE GENOMIC DNA]</scope>
    <source>
        <strain evidence="3">CG23_combo_of_CG06-09_8_20_14_all_41_10</strain>
    </source>
</reference>
<sequence length="79" mass="8389">MCGVKEVSLVRLKVGHKAKVLDISGGKGLENKLMSMGVYKNKEISKLSHIGLKGPVVIKVGRTILALGHGIAEKIIVEA</sequence>
<comment type="caution">
    <text evidence="3">The sequence shown here is derived from an EMBL/GenBank/DDBJ whole genome shotgun (WGS) entry which is preliminary data.</text>
</comment>
<keyword evidence="1" id="KW-0408">Iron</keyword>
<dbReference type="SMART" id="SM00899">
    <property type="entry name" value="FeoA"/>
    <property type="match status" value="1"/>
</dbReference>
<dbReference type="InterPro" id="IPR053184">
    <property type="entry name" value="FeoA-like"/>
</dbReference>
<dbReference type="GO" id="GO:0046914">
    <property type="term" value="F:transition metal ion binding"/>
    <property type="evidence" value="ECO:0007669"/>
    <property type="project" value="InterPro"/>
</dbReference>